<feature type="transmembrane region" description="Helical" evidence="14">
    <location>
        <begin position="239"/>
        <end position="258"/>
    </location>
</feature>
<feature type="transmembrane region" description="Helical" evidence="14">
    <location>
        <begin position="300"/>
        <end position="318"/>
    </location>
</feature>
<comment type="catalytic activity">
    <reaction evidence="12">
        <text>[(1-&gt;4)-N-acetyl-beta-D-glucosaminyl](n) + UDP-N-acetyl-alpha-D-glucosamine = [(1-&gt;4)-N-acetyl-beta-D-glucosaminyl](n+1) + UDP + H(+)</text>
        <dbReference type="Rhea" id="RHEA:16637"/>
        <dbReference type="Rhea" id="RHEA-COMP:9593"/>
        <dbReference type="Rhea" id="RHEA-COMP:9595"/>
        <dbReference type="ChEBI" id="CHEBI:15378"/>
        <dbReference type="ChEBI" id="CHEBI:17029"/>
        <dbReference type="ChEBI" id="CHEBI:57705"/>
        <dbReference type="ChEBI" id="CHEBI:58223"/>
        <dbReference type="EC" id="2.4.1.16"/>
    </reaction>
</comment>
<feature type="transmembrane region" description="Helical" evidence="14">
    <location>
        <begin position="503"/>
        <end position="525"/>
    </location>
</feature>
<evidence type="ECO:0000256" key="5">
    <source>
        <dbReference type="ARBA" id="ARBA00022679"/>
    </source>
</evidence>
<dbReference type="Pfam" id="PF03142">
    <property type="entry name" value="Chitin_synth_2"/>
    <property type="match status" value="1"/>
</dbReference>
<feature type="transmembrane region" description="Helical" evidence="14">
    <location>
        <begin position="355"/>
        <end position="377"/>
    </location>
</feature>
<dbReference type="SUPFAM" id="SSF53448">
    <property type="entry name" value="Nucleotide-diphospho-sugar transferases"/>
    <property type="match status" value="1"/>
</dbReference>
<feature type="transmembrane region" description="Helical" evidence="14">
    <location>
        <begin position="450"/>
        <end position="470"/>
    </location>
</feature>
<dbReference type="GO" id="GO:0004100">
    <property type="term" value="F:chitin synthase activity"/>
    <property type="evidence" value="ECO:0007669"/>
    <property type="project" value="UniProtKB-EC"/>
</dbReference>
<dbReference type="Gene3D" id="3.90.550.10">
    <property type="entry name" value="Spore Coat Polysaccharide Biosynthesis Protein SpsA, Chain A"/>
    <property type="match status" value="1"/>
</dbReference>
<feature type="transmembrane region" description="Helical" evidence="14">
    <location>
        <begin position="1267"/>
        <end position="1288"/>
    </location>
</feature>
<feature type="transmembrane region" description="Helical" evidence="14">
    <location>
        <begin position="211"/>
        <end position="233"/>
    </location>
</feature>
<keyword evidence="16" id="KW-1185">Reference proteome</keyword>
<keyword evidence="8" id="KW-0175">Coiled coil</keyword>
<accession>A0ABD3V169</accession>
<keyword evidence="6 14" id="KW-0812">Transmembrane</keyword>
<evidence type="ECO:0000256" key="4">
    <source>
        <dbReference type="ARBA" id="ARBA00022676"/>
    </source>
</evidence>
<evidence type="ECO:0000256" key="1">
    <source>
        <dbReference type="ARBA" id="ARBA00004651"/>
    </source>
</evidence>
<dbReference type="FunFam" id="3.90.550.10:FF:000139">
    <property type="entry name" value="Chitin synthase 8"/>
    <property type="match status" value="1"/>
</dbReference>
<gene>
    <name evidence="15" type="ORF">ACJMK2_014618</name>
</gene>
<feature type="transmembrane region" description="Helical" evidence="14">
    <location>
        <begin position="1314"/>
        <end position="1335"/>
    </location>
</feature>
<evidence type="ECO:0000313" key="16">
    <source>
        <dbReference type="Proteomes" id="UP001634394"/>
    </source>
</evidence>
<comment type="similarity">
    <text evidence="11">Belongs to the chitin synthase family. Class IV subfamily.</text>
</comment>
<dbReference type="PANTHER" id="PTHR22914:SF42">
    <property type="entry name" value="CHITIN SYNTHASE"/>
    <property type="match status" value="1"/>
</dbReference>
<feature type="compositionally biased region" description="Polar residues" evidence="13">
    <location>
        <begin position="1172"/>
        <end position="1187"/>
    </location>
</feature>
<feature type="transmembrane region" description="Helical" evidence="14">
    <location>
        <begin position="1078"/>
        <end position="1097"/>
    </location>
</feature>
<dbReference type="GO" id="GO:0005886">
    <property type="term" value="C:plasma membrane"/>
    <property type="evidence" value="ECO:0007669"/>
    <property type="project" value="UniProtKB-SubCell"/>
</dbReference>
<keyword evidence="9 14" id="KW-0472">Membrane</keyword>
<evidence type="ECO:0000313" key="15">
    <source>
        <dbReference type="EMBL" id="KAL3855407.1"/>
    </source>
</evidence>
<dbReference type="PANTHER" id="PTHR22914">
    <property type="entry name" value="CHITIN SYNTHASE"/>
    <property type="match status" value="1"/>
</dbReference>
<feature type="transmembrane region" description="Helical" evidence="14">
    <location>
        <begin position="174"/>
        <end position="199"/>
    </location>
</feature>
<feature type="transmembrane region" description="Helical" evidence="14">
    <location>
        <begin position="115"/>
        <end position="139"/>
    </location>
</feature>
<feature type="transmembrane region" description="Helical" evidence="14">
    <location>
        <begin position="1045"/>
        <end position="1066"/>
    </location>
</feature>
<keyword evidence="5" id="KW-0808">Transferase</keyword>
<name>A0ABD3V169_SINWO</name>
<evidence type="ECO:0000256" key="3">
    <source>
        <dbReference type="ARBA" id="ARBA00022475"/>
    </source>
</evidence>
<dbReference type="EMBL" id="JBJQND010000014">
    <property type="protein sequence ID" value="KAL3855407.1"/>
    <property type="molecule type" value="Genomic_DNA"/>
</dbReference>
<evidence type="ECO:0000256" key="2">
    <source>
        <dbReference type="ARBA" id="ARBA00012543"/>
    </source>
</evidence>
<keyword evidence="4" id="KW-0328">Glycosyltransferase</keyword>
<feature type="transmembrane region" description="Helical" evidence="14">
    <location>
        <begin position="953"/>
        <end position="976"/>
    </location>
</feature>
<protein>
    <recommendedName>
        <fullName evidence="2">chitin synthase</fullName>
        <ecNumber evidence="2">2.4.1.16</ecNumber>
    </recommendedName>
</protein>
<sequence>MNGPTCSLIIYTRSNVGKMTQKEEISMEVGGNNERQTMNSNSDDTKGAEEADQREEANNDEHHGEKQTSDHIKADGAGDEPKQFYWDIMRDTRAEEHVTVSNDHMLRGVYVTVKIAVCIFLFLFVLTTAVVSKVCLVLITSNLFPPRNDTSHNWLQRTEKDSISYPTDTTNVQWIWAMVLIISAPYFFTAISCGWKLIFKNKSSSPGWNGIIMAIILETLHSLALCVFVFMALPSLNPFASVLVCFQVALVPGLLGTISRPTHPSHARIVRAMLITGVLLQIVAIGLQYSYYLLQSPMDHFKASILTLSLIILPVCWWDNYLNLEGKKHAFLVNIARYVNEIHNRRKKFNFVCNLWKMCLTFTFPLLLFGIPCHNGVDCINAMFGNLHNLSIAQGIVDSPVGKTTVIAEPYFSRCDNYLPIIVAIISIVSSGLCYNAAKIGCNILAQIPCMSLPLAISSPVAIGVLLGYMGRKIDGNNPTCDLPFPYWSDEAMTEYLTHSYNWMIIVAGICGYVSFLIISYHAWLPGTKRLQKSEQLFAKSCYCGVLLCQSIPLNRKRLEDYEVTGTETSSPQQISSHVDAKEKASSVTPLIYICATMWHETKAEMKKLMQSILRLDQDQDQRNRRHFRDLFLKLDRKYDNDFYNFEVHIFFDDAFRKEVNNGIKSMNVNGYVKDLLDVVHETTGDENCLKEKIKTRYGGRLEWCLPQGNKMIAHLKNKEKIRVRKRWSQVMYMYYFLGHKILGEAYKSVNGIDELMEKLENDQNLREQASNTFLLALDGDVDFKPEAVKYLMDRMRKFPNVGAACGRIHPTGNGPVVWYQKFEYAVSHWLQKVAEDTLGCVLCSPGCFSLFRGSALMDNNIMKVYTTPPTEGRHHVQYDQGEDRWLCTLLLQQGYRVEYVAASDALTEAPEGFSEFFNQRRRWSPSTMANILDLLLDWKHVIKQNPDISTIYIFYQAFLMLSSILTPGTIFLMLVGAIHTAYSAIDLWVVLLINLLPLVVFVILCFNAKSETQLTFAGILSIAYSLVMMLVLIGLVITIADLGFCSVTTIFFIFVASVFVISALLHPQEFSCIFHGFLYFLAIPATSVVMVLYSLCNLNVTSWGTRETAQTSSGNDTGKSGYPRNWLDASRGALRCLSFSPQSDQGYILQKLDQVEKQLSQLNQRVEDITSAQHAVSSPESQTDASAGNVADNDTEVYDNNEAVIYDEYDDWIHDDKLKNATLCKLDVEERKFWKYMINKYLFPLVQTDEEKQRVEAELTGLRNKVCLFFILANAMFICIIFTLQQITNQTKSLSIPLPCVTRNGKVDYVEPISLTFTFIFGVLLLVQFVCMLLHRFGTLVHICARTEIFKSKVDDDKTNYEQLYRDLVQMSHEDVRPKRAQSIFLKSTVEPNKVDNNNADASLSKSNEDIQRQLSRRNSFGDKCQNVVKFVKRRQTMKHQIRKDEEMKEIHKNFPSLSLRSHRAIFTLLQAAPTGASANDEETMRL</sequence>
<evidence type="ECO:0000256" key="8">
    <source>
        <dbReference type="ARBA" id="ARBA00023054"/>
    </source>
</evidence>
<feature type="transmembrane region" description="Helical" evidence="14">
    <location>
        <begin position="418"/>
        <end position="438"/>
    </location>
</feature>
<dbReference type="InterPro" id="IPR004835">
    <property type="entry name" value="Chitin_synth"/>
</dbReference>
<feature type="transmembrane region" description="Helical" evidence="14">
    <location>
        <begin position="537"/>
        <end position="554"/>
    </location>
</feature>
<evidence type="ECO:0000256" key="14">
    <source>
        <dbReference type="SAM" id="Phobius"/>
    </source>
</evidence>
<evidence type="ECO:0000256" key="10">
    <source>
        <dbReference type="ARBA" id="ARBA00023180"/>
    </source>
</evidence>
<keyword evidence="7 14" id="KW-1133">Transmembrane helix</keyword>
<feature type="transmembrane region" description="Helical" evidence="14">
    <location>
        <begin position="1016"/>
        <end position="1038"/>
    </location>
</feature>
<evidence type="ECO:0000256" key="12">
    <source>
        <dbReference type="ARBA" id="ARBA00048014"/>
    </source>
</evidence>
<reference evidence="15 16" key="1">
    <citation type="submission" date="2024-11" db="EMBL/GenBank/DDBJ databases">
        <title>Chromosome-level genome assembly of the freshwater bivalve Anodonta woodiana.</title>
        <authorList>
            <person name="Chen X."/>
        </authorList>
    </citation>
    <scope>NUCLEOTIDE SEQUENCE [LARGE SCALE GENOMIC DNA]</scope>
    <source>
        <strain evidence="15">MN2024</strain>
        <tissue evidence="15">Gills</tissue>
    </source>
</reference>
<feature type="region of interest" description="Disordered" evidence="13">
    <location>
        <begin position="21"/>
        <end position="78"/>
    </location>
</feature>
<feature type="transmembrane region" description="Helical" evidence="14">
    <location>
        <begin position="270"/>
        <end position="294"/>
    </location>
</feature>
<feature type="compositionally biased region" description="Polar residues" evidence="13">
    <location>
        <begin position="33"/>
        <end position="42"/>
    </location>
</feature>
<comment type="caution">
    <text evidence="15">The sequence shown here is derived from an EMBL/GenBank/DDBJ whole genome shotgun (WGS) entry which is preliminary data.</text>
</comment>
<feature type="compositionally biased region" description="Basic and acidic residues" evidence="13">
    <location>
        <begin position="43"/>
        <end position="78"/>
    </location>
</feature>
<evidence type="ECO:0000256" key="9">
    <source>
        <dbReference type="ARBA" id="ARBA00023136"/>
    </source>
</evidence>
<dbReference type="CDD" id="cd04190">
    <property type="entry name" value="Chitin_synth_C"/>
    <property type="match status" value="1"/>
</dbReference>
<proteinExistence type="inferred from homology"/>
<dbReference type="InterPro" id="IPR029044">
    <property type="entry name" value="Nucleotide-diphossugar_trans"/>
</dbReference>
<evidence type="ECO:0000256" key="7">
    <source>
        <dbReference type="ARBA" id="ARBA00022989"/>
    </source>
</evidence>
<evidence type="ECO:0000256" key="13">
    <source>
        <dbReference type="SAM" id="MobiDB-lite"/>
    </source>
</evidence>
<feature type="transmembrane region" description="Helical" evidence="14">
    <location>
        <begin position="988"/>
        <end position="1010"/>
    </location>
</feature>
<dbReference type="Proteomes" id="UP001634394">
    <property type="component" value="Unassembled WGS sequence"/>
</dbReference>
<organism evidence="15 16">
    <name type="scientific">Sinanodonta woodiana</name>
    <name type="common">Chinese pond mussel</name>
    <name type="synonym">Anodonta woodiana</name>
    <dbReference type="NCBI Taxonomy" id="1069815"/>
    <lineage>
        <taxon>Eukaryota</taxon>
        <taxon>Metazoa</taxon>
        <taxon>Spiralia</taxon>
        <taxon>Lophotrochozoa</taxon>
        <taxon>Mollusca</taxon>
        <taxon>Bivalvia</taxon>
        <taxon>Autobranchia</taxon>
        <taxon>Heteroconchia</taxon>
        <taxon>Palaeoheterodonta</taxon>
        <taxon>Unionida</taxon>
        <taxon>Unionoidea</taxon>
        <taxon>Unionidae</taxon>
        <taxon>Unioninae</taxon>
        <taxon>Sinanodonta</taxon>
    </lineage>
</organism>
<keyword evidence="10" id="KW-0325">Glycoprotein</keyword>
<evidence type="ECO:0000256" key="6">
    <source>
        <dbReference type="ARBA" id="ARBA00022692"/>
    </source>
</evidence>
<evidence type="ECO:0000256" key="11">
    <source>
        <dbReference type="ARBA" id="ARBA00046329"/>
    </source>
</evidence>
<feature type="region of interest" description="Disordered" evidence="13">
    <location>
        <begin position="1172"/>
        <end position="1194"/>
    </location>
</feature>
<dbReference type="EC" id="2.4.1.16" evidence="2"/>
<comment type="subcellular location">
    <subcellularLocation>
        <location evidence="1">Cell membrane</location>
        <topology evidence="1">Multi-pass membrane protein</topology>
    </subcellularLocation>
</comment>
<keyword evidence="3" id="KW-1003">Cell membrane</keyword>